<dbReference type="Proteomes" id="UP000537775">
    <property type="component" value="Unassembled WGS sequence"/>
</dbReference>
<protein>
    <submittedName>
        <fullName evidence="2">NADPH:quinone reductase-like Zn-dependent oxidoreductase</fullName>
    </submittedName>
</protein>
<dbReference type="RefSeq" id="WP_221446542.1">
    <property type="nucleotide sequence ID" value="NZ_BAAAJR010000003.1"/>
</dbReference>
<feature type="domain" description="Enoyl reductase (ER)" evidence="1">
    <location>
        <begin position="12"/>
        <end position="320"/>
    </location>
</feature>
<gene>
    <name evidence="2" type="ORF">HD594_000664</name>
</gene>
<dbReference type="InterPro" id="IPR013154">
    <property type="entry name" value="ADH-like_N"/>
</dbReference>
<dbReference type="PANTHER" id="PTHR11695">
    <property type="entry name" value="ALCOHOL DEHYDROGENASE RELATED"/>
    <property type="match status" value="1"/>
</dbReference>
<dbReference type="Pfam" id="PF08240">
    <property type="entry name" value="ADH_N"/>
    <property type="match status" value="1"/>
</dbReference>
<keyword evidence="3" id="KW-1185">Reference proteome</keyword>
<dbReference type="EMBL" id="JACHML010000001">
    <property type="protein sequence ID" value="MBB6390351.1"/>
    <property type="molecule type" value="Genomic_DNA"/>
</dbReference>
<accession>A0A7X0FMS9</accession>
<dbReference type="InterPro" id="IPR020843">
    <property type="entry name" value="ER"/>
</dbReference>
<dbReference type="SMART" id="SM00829">
    <property type="entry name" value="PKS_ER"/>
    <property type="match status" value="1"/>
</dbReference>
<sequence>MSMRAAVNTRYGGPEVVQVTDVPVPRVGEHEIRVRVRATTVNRTDVAYRRAFPFVVRLFTGLTRPKRTILGTEFAGEVEDVAPDVTRFAVGDRVFGYVEGPFGAHAQHLVVREDAPVEKTPEGIDVPHAAAATEGSHYALAGMRAGHVGEGTRVLVYGATGAIGSAAVQLMTAAGATVTAVCGTAHVDLVAGLGAARVIDYQTTDVATVEGEFDVVFDAVGKTSYPACRHLLSPTGMFLATDFGPFPTNLGWALITLFSRGHTVKMPPPGDTRAAVARLREELAAGRFLPVIDERGFTLEDIADAHRYVDSGQKIGNVVVDVP</sequence>
<dbReference type="Gene3D" id="3.90.180.10">
    <property type="entry name" value="Medium-chain alcohol dehydrogenases, catalytic domain"/>
    <property type="match status" value="1"/>
</dbReference>
<dbReference type="PANTHER" id="PTHR11695:SF648">
    <property type="entry name" value="ZINC-BINDING OXIDOREDUCTASE"/>
    <property type="match status" value="1"/>
</dbReference>
<dbReference type="SUPFAM" id="SSF51735">
    <property type="entry name" value="NAD(P)-binding Rossmann-fold domains"/>
    <property type="match status" value="1"/>
</dbReference>
<dbReference type="GO" id="GO:0016491">
    <property type="term" value="F:oxidoreductase activity"/>
    <property type="evidence" value="ECO:0007669"/>
    <property type="project" value="InterPro"/>
</dbReference>
<dbReference type="AlphaFoldDB" id="A0A7X0FMS9"/>
<name>A0A7X0FMS9_9MICO</name>
<dbReference type="CDD" id="cd08267">
    <property type="entry name" value="MDR1"/>
    <property type="match status" value="1"/>
</dbReference>
<evidence type="ECO:0000313" key="3">
    <source>
        <dbReference type="Proteomes" id="UP000537775"/>
    </source>
</evidence>
<dbReference type="SUPFAM" id="SSF50129">
    <property type="entry name" value="GroES-like"/>
    <property type="match status" value="1"/>
</dbReference>
<evidence type="ECO:0000313" key="2">
    <source>
        <dbReference type="EMBL" id="MBB6390351.1"/>
    </source>
</evidence>
<comment type="caution">
    <text evidence="2">The sequence shown here is derived from an EMBL/GenBank/DDBJ whole genome shotgun (WGS) entry which is preliminary data.</text>
</comment>
<dbReference type="InterPro" id="IPR050700">
    <property type="entry name" value="YIM1/Zinc_Alcohol_DH_Fams"/>
</dbReference>
<proteinExistence type="predicted"/>
<dbReference type="Pfam" id="PF13602">
    <property type="entry name" value="ADH_zinc_N_2"/>
    <property type="match status" value="1"/>
</dbReference>
<dbReference type="Gene3D" id="3.40.50.720">
    <property type="entry name" value="NAD(P)-binding Rossmann-like Domain"/>
    <property type="match status" value="1"/>
</dbReference>
<evidence type="ECO:0000259" key="1">
    <source>
        <dbReference type="SMART" id="SM00829"/>
    </source>
</evidence>
<dbReference type="InterPro" id="IPR036291">
    <property type="entry name" value="NAD(P)-bd_dom_sf"/>
</dbReference>
<dbReference type="InterPro" id="IPR011032">
    <property type="entry name" value="GroES-like_sf"/>
</dbReference>
<reference evidence="2 3" key="1">
    <citation type="submission" date="2020-08" db="EMBL/GenBank/DDBJ databases">
        <title>Sequencing the genomes of 1000 actinobacteria strains.</title>
        <authorList>
            <person name="Klenk H.-P."/>
        </authorList>
    </citation>
    <scope>NUCLEOTIDE SEQUENCE [LARGE SCALE GENOMIC DNA]</scope>
    <source>
        <strain evidence="2 3">DSM 12511</strain>
    </source>
</reference>
<organism evidence="2 3">
    <name type="scientific">Microbacterium thalassium</name>
    <dbReference type="NCBI Taxonomy" id="362649"/>
    <lineage>
        <taxon>Bacteria</taxon>
        <taxon>Bacillati</taxon>
        <taxon>Actinomycetota</taxon>
        <taxon>Actinomycetes</taxon>
        <taxon>Micrococcales</taxon>
        <taxon>Microbacteriaceae</taxon>
        <taxon>Microbacterium</taxon>
    </lineage>
</organism>